<dbReference type="KEGG" id="tva:4750433"/>
<organism evidence="8 9">
    <name type="scientific">Trichomonas vaginalis (strain ATCC PRA-98 / G3)</name>
    <dbReference type="NCBI Taxonomy" id="412133"/>
    <lineage>
        <taxon>Eukaryota</taxon>
        <taxon>Metamonada</taxon>
        <taxon>Parabasalia</taxon>
        <taxon>Trichomonadida</taxon>
        <taxon>Trichomonadidae</taxon>
        <taxon>Trichomonas</taxon>
    </lineage>
</organism>
<dbReference type="SUPFAM" id="SSF48317">
    <property type="entry name" value="Acid phosphatase/Vanadium-dependent haloperoxidase"/>
    <property type="match status" value="1"/>
</dbReference>
<feature type="transmembrane region" description="Helical" evidence="6">
    <location>
        <begin position="12"/>
        <end position="32"/>
    </location>
</feature>
<comment type="subcellular location">
    <subcellularLocation>
        <location evidence="1">Membrane</location>
        <topology evidence="1">Multi-pass membrane protein</topology>
    </subcellularLocation>
</comment>
<dbReference type="Gene3D" id="1.20.144.10">
    <property type="entry name" value="Phosphatidic acid phosphatase type 2/haloperoxidase"/>
    <property type="match status" value="1"/>
</dbReference>
<feature type="transmembrane region" description="Helical" evidence="6">
    <location>
        <begin position="52"/>
        <end position="76"/>
    </location>
</feature>
<gene>
    <name evidence="8" type="ORF">TVAG_220830</name>
</gene>
<evidence type="ECO:0000313" key="8">
    <source>
        <dbReference type="EMBL" id="EAX92720.1"/>
    </source>
</evidence>
<evidence type="ECO:0000313" key="9">
    <source>
        <dbReference type="Proteomes" id="UP000001542"/>
    </source>
</evidence>
<comment type="similarity">
    <text evidence="2">Belongs to the PA-phosphatase related phosphoesterase family.</text>
</comment>
<keyword evidence="3 6" id="KW-0812">Transmembrane</keyword>
<dbReference type="eggNOG" id="KOG3030">
    <property type="taxonomic scope" value="Eukaryota"/>
</dbReference>
<proteinExistence type="inferred from homology"/>
<accession>A2FQV1</accession>
<dbReference type="OrthoDB" id="8907274at2759"/>
<evidence type="ECO:0000256" key="3">
    <source>
        <dbReference type="ARBA" id="ARBA00022692"/>
    </source>
</evidence>
<feature type="transmembrane region" description="Helical" evidence="6">
    <location>
        <begin position="88"/>
        <end position="110"/>
    </location>
</feature>
<protein>
    <submittedName>
        <fullName evidence="8">PAP2 superfamily protein</fullName>
    </submittedName>
</protein>
<dbReference type="SMART" id="SM00014">
    <property type="entry name" value="acidPPc"/>
    <property type="match status" value="1"/>
</dbReference>
<dbReference type="GO" id="GO:0008195">
    <property type="term" value="F:phosphatidate phosphatase activity"/>
    <property type="evidence" value="ECO:0000318"/>
    <property type="project" value="GO_Central"/>
</dbReference>
<dbReference type="PANTHER" id="PTHR10165:SF35">
    <property type="entry name" value="RE23632P"/>
    <property type="match status" value="1"/>
</dbReference>
<keyword evidence="9" id="KW-1185">Reference proteome</keyword>
<sequence>MGKFLEKLDIVELFCMIACVAAWVGFSFLTPNHLYLPPQNAEYNYPYKSREIIPVVVLEIITFPGVWLFFIMFYFIQKKLTKIFKQFNIFPLIWTHISTVSITNSVVLILQNFVGRAGVDFYSRCGASATPDTCTFLDKNTLHDLLRSFPSTHAASAMSSYLFFTLYLQKLIKYKSTPLTILEFLPVFVGLWIGATRITDYKAHPCDVVAGYVIGTLITLVFWKTSKHVVFKVINSDDDENNEKHEVEQSLVS</sequence>
<dbReference type="FunFam" id="1.20.144.10:FF:000032">
    <property type="entry name" value="PAP2 superfamily protein"/>
    <property type="match status" value="1"/>
</dbReference>
<dbReference type="STRING" id="5722.A2FQV1"/>
<dbReference type="VEuPathDB" id="TrichDB:TVAG_220830"/>
<dbReference type="Proteomes" id="UP000001542">
    <property type="component" value="Unassembled WGS sequence"/>
</dbReference>
<keyword evidence="5 6" id="KW-0472">Membrane</keyword>
<evidence type="ECO:0000256" key="6">
    <source>
        <dbReference type="SAM" id="Phobius"/>
    </source>
</evidence>
<dbReference type="InterPro" id="IPR043216">
    <property type="entry name" value="PAP-like"/>
</dbReference>
<dbReference type="RefSeq" id="XP_001305650.1">
    <property type="nucleotide sequence ID" value="XM_001305649.1"/>
</dbReference>
<dbReference type="GO" id="GO:0016020">
    <property type="term" value="C:membrane"/>
    <property type="evidence" value="ECO:0000318"/>
    <property type="project" value="GO_Central"/>
</dbReference>
<dbReference type="AlphaFoldDB" id="A2FQV1"/>
<evidence type="ECO:0000256" key="4">
    <source>
        <dbReference type="ARBA" id="ARBA00022989"/>
    </source>
</evidence>
<evidence type="ECO:0000256" key="2">
    <source>
        <dbReference type="ARBA" id="ARBA00008816"/>
    </source>
</evidence>
<dbReference type="GO" id="GO:0006644">
    <property type="term" value="P:phospholipid metabolic process"/>
    <property type="evidence" value="ECO:0000318"/>
    <property type="project" value="GO_Central"/>
</dbReference>
<dbReference type="EMBL" id="DS113951">
    <property type="protein sequence ID" value="EAX92720.1"/>
    <property type="molecule type" value="Genomic_DNA"/>
</dbReference>
<dbReference type="InterPro" id="IPR000326">
    <property type="entry name" value="PAP2/HPO"/>
</dbReference>
<dbReference type="SMR" id="A2FQV1"/>
<evidence type="ECO:0000256" key="5">
    <source>
        <dbReference type="ARBA" id="ARBA00023136"/>
    </source>
</evidence>
<feature type="domain" description="Phosphatidic acid phosphatase type 2/haloperoxidase" evidence="7">
    <location>
        <begin position="93"/>
        <end position="223"/>
    </location>
</feature>
<dbReference type="PANTHER" id="PTHR10165">
    <property type="entry name" value="LIPID PHOSPHATE PHOSPHATASE"/>
    <property type="match status" value="1"/>
</dbReference>
<feature type="transmembrane region" description="Helical" evidence="6">
    <location>
        <begin position="149"/>
        <end position="167"/>
    </location>
</feature>
<evidence type="ECO:0000256" key="1">
    <source>
        <dbReference type="ARBA" id="ARBA00004141"/>
    </source>
</evidence>
<reference evidence="8" key="2">
    <citation type="journal article" date="2007" name="Science">
        <title>Draft genome sequence of the sexually transmitted pathogen Trichomonas vaginalis.</title>
        <authorList>
            <person name="Carlton J.M."/>
            <person name="Hirt R.P."/>
            <person name="Silva J.C."/>
            <person name="Delcher A.L."/>
            <person name="Schatz M."/>
            <person name="Zhao Q."/>
            <person name="Wortman J.R."/>
            <person name="Bidwell S.L."/>
            <person name="Alsmark U.C.M."/>
            <person name="Besteiro S."/>
            <person name="Sicheritz-Ponten T."/>
            <person name="Noel C.J."/>
            <person name="Dacks J.B."/>
            <person name="Foster P.G."/>
            <person name="Simillion C."/>
            <person name="Van de Peer Y."/>
            <person name="Miranda-Saavedra D."/>
            <person name="Barton G.J."/>
            <person name="Westrop G.D."/>
            <person name="Mueller S."/>
            <person name="Dessi D."/>
            <person name="Fiori P.L."/>
            <person name="Ren Q."/>
            <person name="Paulsen I."/>
            <person name="Zhang H."/>
            <person name="Bastida-Corcuera F.D."/>
            <person name="Simoes-Barbosa A."/>
            <person name="Brown M.T."/>
            <person name="Hayes R.D."/>
            <person name="Mukherjee M."/>
            <person name="Okumura C.Y."/>
            <person name="Schneider R."/>
            <person name="Smith A.J."/>
            <person name="Vanacova S."/>
            <person name="Villalvazo M."/>
            <person name="Haas B.J."/>
            <person name="Pertea M."/>
            <person name="Feldblyum T.V."/>
            <person name="Utterback T.R."/>
            <person name="Shu C.L."/>
            <person name="Osoegawa K."/>
            <person name="de Jong P.J."/>
            <person name="Hrdy I."/>
            <person name="Horvathova L."/>
            <person name="Zubacova Z."/>
            <person name="Dolezal P."/>
            <person name="Malik S.B."/>
            <person name="Logsdon J.M. Jr."/>
            <person name="Henze K."/>
            <person name="Gupta A."/>
            <person name="Wang C.C."/>
            <person name="Dunne R.L."/>
            <person name="Upcroft J.A."/>
            <person name="Upcroft P."/>
            <person name="White O."/>
            <person name="Salzberg S.L."/>
            <person name="Tang P."/>
            <person name="Chiu C.-H."/>
            <person name="Lee Y.-S."/>
            <person name="Embley T.M."/>
            <person name="Coombs G.H."/>
            <person name="Mottram J.C."/>
            <person name="Tachezy J."/>
            <person name="Fraser-Liggett C.M."/>
            <person name="Johnson P.J."/>
        </authorList>
    </citation>
    <scope>NUCLEOTIDE SEQUENCE [LARGE SCALE GENOMIC DNA]</scope>
    <source>
        <strain evidence="8">G3</strain>
    </source>
</reference>
<feature type="transmembrane region" description="Helical" evidence="6">
    <location>
        <begin position="179"/>
        <end position="195"/>
    </location>
</feature>
<feature type="transmembrane region" description="Helical" evidence="6">
    <location>
        <begin position="201"/>
        <end position="223"/>
    </location>
</feature>
<name>A2FQV1_TRIV3</name>
<dbReference type="VEuPathDB" id="TrichDB:TVAGG3_0513960"/>
<keyword evidence="4 6" id="KW-1133">Transmembrane helix</keyword>
<dbReference type="GO" id="GO:0046839">
    <property type="term" value="P:phospholipid dephosphorylation"/>
    <property type="evidence" value="ECO:0000318"/>
    <property type="project" value="GO_Central"/>
</dbReference>
<evidence type="ECO:0000259" key="7">
    <source>
        <dbReference type="SMART" id="SM00014"/>
    </source>
</evidence>
<dbReference type="InterPro" id="IPR036938">
    <property type="entry name" value="PAP2/HPO_sf"/>
</dbReference>
<reference evidence="8" key="1">
    <citation type="submission" date="2006-10" db="EMBL/GenBank/DDBJ databases">
        <authorList>
            <person name="Amadeo P."/>
            <person name="Zhao Q."/>
            <person name="Wortman J."/>
            <person name="Fraser-Liggett C."/>
            <person name="Carlton J."/>
        </authorList>
    </citation>
    <scope>NUCLEOTIDE SEQUENCE</scope>
    <source>
        <strain evidence="8">G3</strain>
    </source>
</reference>
<dbReference type="Pfam" id="PF01569">
    <property type="entry name" value="PAP2"/>
    <property type="match status" value="1"/>
</dbReference>
<dbReference type="InParanoid" id="A2FQV1"/>
<dbReference type="FunCoup" id="A2FQV1">
    <property type="interactions" value="69"/>
</dbReference>